<dbReference type="InterPro" id="IPR028942">
    <property type="entry name" value="WHIM1_dom"/>
</dbReference>
<feature type="domain" description="Homeobox" evidence="6">
    <location>
        <begin position="20"/>
        <end position="80"/>
    </location>
</feature>
<dbReference type="Pfam" id="PF02791">
    <property type="entry name" value="DDT"/>
    <property type="match status" value="1"/>
</dbReference>
<dbReference type="CDD" id="cd00086">
    <property type="entry name" value="homeodomain"/>
    <property type="match status" value="1"/>
</dbReference>
<dbReference type="InterPro" id="IPR044977">
    <property type="entry name" value="RLT1-3"/>
</dbReference>
<dbReference type="GO" id="GO:0006357">
    <property type="term" value="P:regulation of transcription by RNA polymerase II"/>
    <property type="evidence" value="ECO:0007669"/>
    <property type="project" value="InterPro"/>
</dbReference>
<evidence type="ECO:0000259" key="7">
    <source>
        <dbReference type="PROSITE" id="PS50827"/>
    </source>
</evidence>
<keyword evidence="3 4" id="KW-0238">DNA-binding</keyword>
<evidence type="ECO:0000313" key="9">
    <source>
        <dbReference type="Proteomes" id="UP000829196"/>
    </source>
</evidence>
<dbReference type="OrthoDB" id="6159439at2759"/>
<dbReference type="PANTHER" id="PTHR36968:SF5">
    <property type="entry name" value="HOMEOBOX-DDT DOMAIN PROTEIN RLT2"/>
    <property type="match status" value="1"/>
</dbReference>
<proteinExistence type="predicted"/>
<comment type="subcellular location">
    <subcellularLocation>
        <location evidence="1 3 4">Nucleus</location>
    </subcellularLocation>
</comment>
<feature type="domain" description="DDT" evidence="7">
    <location>
        <begin position="507"/>
        <end position="566"/>
    </location>
</feature>
<dbReference type="PROSITE" id="PS50071">
    <property type="entry name" value="HOMEOBOX_2"/>
    <property type="match status" value="1"/>
</dbReference>
<feature type="DNA-binding region" description="Homeobox" evidence="3">
    <location>
        <begin position="22"/>
        <end position="81"/>
    </location>
</feature>
<dbReference type="InterPro" id="IPR009057">
    <property type="entry name" value="Homeodomain-like_sf"/>
</dbReference>
<evidence type="ECO:0000259" key="6">
    <source>
        <dbReference type="PROSITE" id="PS50071"/>
    </source>
</evidence>
<keyword evidence="9" id="KW-1185">Reference proteome</keyword>
<feature type="compositionally biased region" description="Basic and acidic residues" evidence="5">
    <location>
        <begin position="82"/>
        <end position="91"/>
    </location>
</feature>
<comment type="caution">
    <text evidence="8">The sequence shown here is derived from an EMBL/GenBank/DDBJ whole genome shotgun (WGS) entry which is preliminary data.</text>
</comment>
<feature type="compositionally biased region" description="Gly residues" evidence="5">
    <location>
        <begin position="1"/>
        <end position="11"/>
    </location>
</feature>
<evidence type="ECO:0000313" key="8">
    <source>
        <dbReference type="EMBL" id="KAI0487954.1"/>
    </source>
</evidence>
<keyword evidence="2 3" id="KW-0539">Nucleus</keyword>
<dbReference type="Pfam" id="PF15613">
    <property type="entry name" value="WSD"/>
    <property type="match status" value="1"/>
</dbReference>
<keyword evidence="3 4" id="KW-0371">Homeobox</keyword>
<dbReference type="PANTHER" id="PTHR36968">
    <property type="entry name" value="HOMEOBOX-DDT DOMAIN PROTEIN RLT2"/>
    <property type="match status" value="1"/>
</dbReference>
<evidence type="ECO:0000256" key="4">
    <source>
        <dbReference type="RuleBase" id="RU000682"/>
    </source>
</evidence>
<sequence length="1622" mass="181667">MEFGDGGGGGSPRDALDGVPKQQAKRKMKTPSQIDVLEKAYAVSSRLSEQMRQDLAQKTELSSREISMWFANKRFQGKQAHLPREPKKEEFSPLTLQSSPNDGGSGFVLAACHFMDSDTNESSIREVCSKLTRPKPAAPQLKKKTQLQHMMPQQQASHEALDPLVLTFMERKLGGRLREDGPLVGVNFDPLPPGAFGSPLCGGNEMMRKLKQPTRAPEGKSILKQNAGSSKVSSVFQRIDSSCMQNPLCRTPIDEVGSSVNPDSVHNLGSKLSCFSSGKQHPQTKEMHPSHSLQDAQFTIYPVNDIVDKFVLTDTLTNDATSQMERLHKSKEAQTTDKVQVLDKLVACEKQSIKRKSEVQTLIDKEMYEHERHNGEAVILERRSNEVTLQYVDQPVCYKMALNKVNMEEEKVRQQEELQLGTTAMVEVVNKTFIAHGNIQGNMQLIEDEQLELMKLAASSKGLPSINLLDNDTLDKLHSFQDMLGAFPPESVLMKRPFAVPPWTDSDENVGNLLMVWKFLVTFAGDFGLWPFTLEEFAQAFHDQDSRLLGEIHVALLKYIIRDLDDVKNARAYVPCGIEDNSDKLGSTCLNIVDGAQEWGFDIHFWKSKLNFLTWPEILRQFALSAGFGTKLKKAGYACCHGDKHGVNAGDRVASLDKNVGGSNSALLQQKDKSSSCDSSYQLATGTLEFAVFHALLLVGSEGLTPVEVADYIKDHRLYDLTTMESAHTSISSILSKDAELFERVGSITYRVKPCFGKDPSIVENIVNGATKSIQLCGTSHFAVKLSDRNFEDIDLVDRDEDFGDSFDEHPLGGKFTSESSCDLNSTKLLTSLNKSTQYLHLDEPGLINETGLENVDGVSLLFLESAEDENFLSMQNDEFIESIHEVSSASVDVKNREQFSESWVQELIEGEYCSLSTEDRLKVLVALVGVVVEGNSFHIFIEERLKEAQASKKMMLAKMRLDRKLHEEVYGLMDDSTCVHANPMSFSKQAPDLCRYSTLNHVSSQKKNLGQQFSSDSSCILPEPLEHSPAFGLSQLELYIDQTAEMLHPYRFLPLGLDRRHNRYWQFSTSSSRNDPGSGRIFFESKDGFWRVIDSDEAFDALLAVLDTHGIRESHLCFMLKRVEIMFKETTRRRKSREFYAEFTTDTLQTTLAPDCCTANQKISSIPVLPSYDTIQNSASLKIDLVSNEERSAASKKYLNFMKWMWEECFNPRLLCAMRYGTKRCLQLLETCHICYQPYLADERHCASCHLTFGIPKNGYEDFSEHVGRCEADFKLQISIPFIPINIQLLKAQLAIIEASIPMEAFHPFWDDSYRKSWGIKLKLSSSAREIFQSLTMLENAIKPDCLCPDFVTTNELLSSETDLLGNTSTEAVRLIPWIPETTSAVALRLLDLDCSIPYMLQHGPEPLGGTEAGEFLVLPRSTVVEPVHQVESAVSDNTDDQNGGQGFHTVENCLHQEPGYDGGGQRSCTNTQNIIHGEDNSDLEDFSSSGNSDEVEINFESSDSLRGVKIPATWSYKTNAGSANIYSKAGVMDDEDEESAHKDEFGGGEAVESNECHRWQETVDSYFEGYLDEQESEGRNSKIALEQLEDRWDMKDSRWEVAFSTKSVDGEENSSSVNTK</sequence>
<accession>A0A8T3A0F2</accession>
<dbReference type="Gene3D" id="1.10.10.60">
    <property type="entry name" value="Homeodomain-like"/>
    <property type="match status" value="1"/>
</dbReference>
<dbReference type="GO" id="GO:0005634">
    <property type="term" value="C:nucleus"/>
    <property type="evidence" value="ECO:0007669"/>
    <property type="project" value="UniProtKB-SubCell"/>
</dbReference>
<protein>
    <submittedName>
        <fullName evidence="8">Uncharacterized protein</fullName>
    </submittedName>
</protein>
<gene>
    <name evidence="8" type="ORF">KFK09_027777</name>
</gene>
<dbReference type="SMART" id="SM00389">
    <property type="entry name" value="HOX"/>
    <property type="match status" value="1"/>
</dbReference>
<reference evidence="8" key="1">
    <citation type="journal article" date="2022" name="Front. Genet.">
        <title>Chromosome-Scale Assembly of the Dendrobium nobile Genome Provides Insights Into the Molecular Mechanism of the Biosynthesis of the Medicinal Active Ingredient of Dendrobium.</title>
        <authorList>
            <person name="Xu Q."/>
            <person name="Niu S.-C."/>
            <person name="Li K.-L."/>
            <person name="Zheng P.-J."/>
            <person name="Zhang X.-J."/>
            <person name="Jia Y."/>
            <person name="Liu Y."/>
            <person name="Niu Y.-X."/>
            <person name="Yu L.-H."/>
            <person name="Chen D.-F."/>
            <person name="Zhang G.-Q."/>
        </authorList>
    </citation>
    <scope>NUCLEOTIDE SEQUENCE</scope>
    <source>
        <tissue evidence="8">Leaf</tissue>
    </source>
</reference>
<feature type="region of interest" description="Disordered" evidence="5">
    <location>
        <begin position="77"/>
        <end position="99"/>
    </location>
</feature>
<dbReference type="PROSITE" id="PS50827">
    <property type="entry name" value="DDT"/>
    <property type="match status" value="1"/>
</dbReference>
<dbReference type="EMBL" id="JAGYWB010000019">
    <property type="protein sequence ID" value="KAI0487954.1"/>
    <property type="molecule type" value="Genomic_DNA"/>
</dbReference>
<dbReference type="Proteomes" id="UP000829196">
    <property type="component" value="Unassembled WGS sequence"/>
</dbReference>
<dbReference type="GO" id="GO:0003677">
    <property type="term" value="F:DNA binding"/>
    <property type="evidence" value="ECO:0007669"/>
    <property type="project" value="UniProtKB-UniRule"/>
</dbReference>
<evidence type="ECO:0000256" key="1">
    <source>
        <dbReference type="ARBA" id="ARBA00004123"/>
    </source>
</evidence>
<feature type="region of interest" description="Disordered" evidence="5">
    <location>
        <begin position="1"/>
        <end position="32"/>
    </location>
</feature>
<dbReference type="Pfam" id="PF00046">
    <property type="entry name" value="Homeodomain"/>
    <property type="match status" value="1"/>
</dbReference>
<evidence type="ECO:0000256" key="2">
    <source>
        <dbReference type="ARBA" id="ARBA00023242"/>
    </source>
</evidence>
<evidence type="ECO:0000256" key="3">
    <source>
        <dbReference type="PROSITE-ProRule" id="PRU00108"/>
    </source>
</evidence>
<name>A0A8T3A0F2_DENNO</name>
<dbReference type="InterPro" id="IPR028941">
    <property type="entry name" value="WHIM2_dom"/>
</dbReference>
<organism evidence="8 9">
    <name type="scientific">Dendrobium nobile</name>
    <name type="common">Orchid</name>
    <dbReference type="NCBI Taxonomy" id="94219"/>
    <lineage>
        <taxon>Eukaryota</taxon>
        <taxon>Viridiplantae</taxon>
        <taxon>Streptophyta</taxon>
        <taxon>Embryophyta</taxon>
        <taxon>Tracheophyta</taxon>
        <taxon>Spermatophyta</taxon>
        <taxon>Magnoliopsida</taxon>
        <taxon>Liliopsida</taxon>
        <taxon>Asparagales</taxon>
        <taxon>Orchidaceae</taxon>
        <taxon>Epidendroideae</taxon>
        <taxon>Malaxideae</taxon>
        <taxon>Dendrobiinae</taxon>
        <taxon>Dendrobium</taxon>
    </lineage>
</organism>
<evidence type="ECO:0000256" key="5">
    <source>
        <dbReference type="SAM" id="MobiDB-lite"/>
    </source>
</evidence>
<dbReference type="InterPro" id="IPR001356">
    <property type="entry name" value="HD"/>
</dbReference>
<dbReference type="Pfam" id="PF15612">
    <property type="entry name" value="WHIM1"/>
    <property type="match status" value="1"/>
</dbReference>
<dbReference type="SMR" id="A0A8T3A0F2"/>
<dbReference type="SUPFAM" id="SSF46689">
    <property type="entry name" value="Homeodomain-like"/>
    <property type="match status" value="1"/>
</dbReference>
<dbReference type="SMART" id="SM00571">
    <property type="entry name" value="DDT"/>
    <property type="match status" value="1"/>
</dbReference>
<dbReference type="InterPro" id="IPR018501">
    <property type="entry name" value="DDT_dom"/>
</dbReference>